<dbReference type="OrthoDB" id="7855474at2"/>
<evidence type="ECO:0000313" key="3">
    <source>
        <dbReference type="Proteomes" id="UP000243084"/>
    </source>
</evidence>
<evidence type="ECO:0000313" key="2">
    <source>
        <dbReference type="EMBL" id="SFQ45580.1"/>
    </source>
</evidence>
<dbReference type="RefSeq" id="WP_092434931.1">
    <property type="nucleotide sequence ID" value="NZ_FOXM01000023.1"/>
</dbReference>
<keyword evidence="1" id="KW-0472">Membrane</keyword>
<organism evidence="2 3">
    <name type="scientific">Geopseudomonas sagittaria</name>
    <dbReference type="NCBI Taxonomy" id="1135990"/>
    <lineage>
        <taxon>Bacteria</taxon>
        <taxon>Pseudomonadati</taxon>
        <taxon>Pseudomonadota</taxon>
        <taxon>Gammaproteobacteria</taxon>
        <taxon>Pseudomonadales</taxon>
        <taxon>Pseudomonadaceae</taxon>
        <taxon>Geopseudomonas</taxon>
    </lineage>
</organism>
<keyword evidence="3" id="KW-1185">Reference proteome</keyword>
<keyword evidence="1" id="KW-1133">Transmembrane helix</keyword>
<keyword evidence="1" id="KW-0812">Transmembrane</keyword>
<dbReference type="EMBL" id="FOXM01000023">
    <property type="protein sequence ID" value="SFQ45580.1"/>
    <property type="molecule type" value="Genomic_DNA"/>
</dbReference>
<gene>
    <name evidence="2" type="ORF">SAMN05216229_1231</name>
</gene>
<feature type="transmembrane region" description="Helical" evidence="1">
    <location>
        <begin position="48"/>
        <end position="69"/>
    </location>
</feature>
<dbReference type="AlphaFoldDB" id="A0A1I5YNA8"/>
<evidence type="ECO:0000256" key="1">
    <source>
        <dbReference type="SAM" id="Phobius"/>
    </source>
</evidence>
<dbReference type="Proteomes" id="UP000243084">
    <property type="component" value="Unassembled WGS sequence"/>
</dbReference>
<proteinExistence type="predicted"/>
<sequence length="75" mass="8280">MDYCTAFFEGWWSHCCQAHDADYAAQIGKLLADERLWQCVAAAGDGGVVSWLIGAVMFAGVGLFGRRFYRKAGEK</sequence>
<name>A0A1I5YNA8_9GAMM</name>
<protein>
    <submittedName>
        <fullName evidence="2">Uncharacterized protein</fullName>
    </submittedName>
</protein>
<reference evidence="3" key="1">
    <citation type="submission" date="2016-10" db="EMBL/GenBank/DDBJ databases">
        <authorList>
            <person name="Varghese N."/>
            <person name="Submissions S."/>
        </authorList>
    </citation>
    <scope>NUCLEOTIDE SEQUENCE [LARGE SCALE GENOMIC DNA]</scope>
    <source>
        <strain evidence="3">JCM 18195</strain>
    </source>
</reference>
<accession>A0A1I5YNA8</accession>